<keyword evidence="7" id="KW-0408">Iron</keyword>
<feature type="transmembrane region" description="Helical" evidence="10">
    <location>
        <begin position="70"/>
        <end position="89"/>
    </location>
</feature>
<dbReference type="GO" id="GO:0016020">
    <property type="term" value="C:membrane"/>
    <property type="evidence" value="ECO:0007669"/>
    <property type="project" value="UniProtKB-SubCell"/>
</dbReference>
<dbReference type="GO" id="GO:0006631">
    <property type="term" value="P:fatty acid metabolic process"/>
    <property type="evidence" value="ECO:0007669"/>
    <property type="project" value="UniProtKB-KW"/>
</dbReference>
<dbReference type="RefSeq" id="WP_155454089.1">
    <property type="nucleotide sequence ID" value="NZ_WNKX01000007.1"/>
</dbReference>
<dbReference type="PANTHER" id="PTHR11351:SF3">
    <property type="entry name" value="BLL4393 PROTEIN"/>
    <property type="match status" value="1"/>
</dbReference>
<comment type="similarity">
    <text evidence="2">Belongs to the fatty acid desaturase type 2 family.</text>
</comment>
<dbReference type="AlphaFoldDB" id="A0A6L6QFH0"/>
<feature type="transmembrane region" description="Helical" evidence="10">
    <location>
        <begin position="40"/>
        <end position="58"/>
    </location>
</feature>
<evidence type="ECO:0000256" key="4">
    <source>
        <dbReference type="ARBA" id="ARBA00022832"/>
    </source>
</evidence>
<evidence type="ECO:0000256" key="1">
    <source>
        <dbReference type="ARBA" id="ARBA00004141"/>
    </source>
</evidence>
<dbReference type="InterPro" id="IPR005804">
    <property type="entry name" value="FA_desaturase_dom"/>
</dbReference>
<accession>A0A6L6QFH0</accession>
<evidence type="ECO:0000256" key="7">
    <source>
        <dbReference type="ARBA" id="ARBA00023004"/>
    </source>
</evidence>
<comment type="caution">
    <text evidence="12">The sequence shown here is derived from an EMBL/GenBank/DDBJ whole genome shotgun (WGS) entry which is preliminary data.</text>
</comment>
<dbReference type="Pfam" id="PF00487">
    <property type="entry name" value="FA_desaturase"/>
    <property type="match status" value="1"/>
</dbReference>
<evidence type="ECO:0000256" key="10">
    <source>
        <dbReference type="SAM" id="Phobius"/>
    </source>
</evidence>
<reference evidence="12 13" key="1">
    <citation type="submission" date="2019-11" db="EMBL/GenBank/DDBJ databases">
        <title>Type strains purchased from KCTC, JCM and DSMZ.</title>
        <authorList>
            <person name="Lu H."/>
        </authorList>
    </citation>
    <scope>NUCLEOTIDE SEQUENCE [LARGE SCALE GENOMIC DNA]</scope>
    <source>
        <strain evidence="12 13">JCM 31587</strain>
    </source>
</reference>
<feature type="transmembrane region" description="Helical" evidence="10">
    <location>
        <begin position="96"/>
        <end position="116"/>
    </location>
</feature>
<keyword evidence="4" id="KW-0276">Fatty acid metabolism</keyword>
<sequence length="311" mass="35150">MEFLREGKIGNSILLLKYFECRMKDLYISQHPRENWGNRLLNVASIILPWILMAALALRGKWQLTPTAATWIVFAVFFGSTVLGVAIGMHRYFTHHAFKTSAVIKVILGVLGTWAMQGDITRWVADHRRHHRFADKQFDPHSPWFSDSGPISNRFLGWFHSHMGWMIYGRVSQPERYAPDCLADGSIAFLSKFYWPIAATGLVLPGAVGFLLGGEGEMVRCLFWAGATRVALLHQFTWSVNSFGHIFGNKVAGSDSEARDNVFFALLLLGEGLHSHHHARPTSAMNEPRHLDPGGWIIRGCERLGLVWQLR</sequence>
<keyword evidence="8" id="KW-0443">Lipid metabolism</keyword>
<dbReference type="PRINTS" id="PR00075">
    <property type="entry name" value="FACDDSATRASE"/>
</dbReference>
<evidence type="ECO:0000313" key="13">
    <source>
        <dbReference type="Proteomes" id="UP000472320"/>
    </source>
</evidence>
<dbReference type="Proteomes" id="UP000472320">
    <property type="component" value="Unassembled WGS sequence"/>
</dbReference>
<evidence type="ECO:0000256" key="9">
    <source>
        <dbReference type="ARBA" id="ARBA00023136"/>
    </source>
</evidence>
<proteinExistence type="inferred from homology"/>
<protein>
    <submittedName>
        <fullName evidence="12">Acyl-CoA desaturase</fullName>
    </submittedName>
</protein>
<keyword evidence="9 10" id="KW-0472">Membrane</keyword>
<dbReference type="CDD" id="cd03505">
    <property type="entry name" value="Delta9-FADS-like"/>
    <property type="match status" value="1"/>
</dbReference>
<comment type="subcellular location">
    <subcellularLocation>
        <location evidence="1">Membrane</location>
        <topology evidence="1">Multi-pass membrane protein</topology>
    </subcellularLocation>
</comment>
<evidence type="ECO:0000259" key="11">
    <source>
        <dbReference type="Pfam" id="PF00487"/>
    </source>
</evidence>
<evidence type="ECO:0000256" key="2">
    <source>
        <dbReference type="ARBA" id="ARBA00008749"/>
    </source>
</evidence>
<feature type="domain" description="Fatty acid desaturase" evidence="11">
    <location>
        <begin position="70"/>
        <end position="282"/>
    </location>
</feature>
<keyword evidence="3 10" id="KW-0812">Transmembrane</keyword>
<name>A0A6L6QFH0_9BURK</name>
<evidence type="ECO:0000256" key="3">
    <source>
        <dbReference type="ARBA" id="ARBA00022692"/>
    </source>
</evidence>
<dbReference type="OrthoDB" id="19906at2"/>
<organism evidence="12 13">
    <name type="scientific">Massilia eburnea</name>
    <dbReference type="NCBI Taxonomy" id="1776165"/>
    <lineage>
        <taxon>Bacteria</taxon>
        <taxon>Pseudomonadati</taxon>
        <taxon>Pseudomonadota</taxon>
        <taxon>Betaproteobacteria</taxon>
        <taxon>Burkholderiales</taxon>
        <taxon>Oxalobacteraceae</taxon>
        <taxon>Telluria group</taxon>
        <taxon>Massilia</taxon>
    </lineage>
</organism>
<dbReference type="InterPro" id="IPR015876">
    <property type="entry name" value="Acyl-CoA_DS"/>
</dbReference>
<evidence type="ECO:0000256" key="6">
    <source>
        <dbReference type="ARBA" id="ARBA00023002"/>
    </source>
</evidence>
<gene>
    <name evidence="12" type="ORF">GM658_10955</name>
</gene>
<keyword evidence="6" id="KW-0560">Oxidoreductase</keyword>
<evidence type="ECO:0000256" key="5">
    <source>
        <dbReference type="ARBA" id="ARBA00022989"/>
    </source>
</evidence>
<feature type="transmembrane region" description="Helical" evidence="10">
    <location>
        <begin position="193"/>
        <end position="213"/>
    </location>
</feature>
<evidence type="ECO:0000256" key="8">
    <source>
        <dbReference type="ARBA" id="ARBA00023098"/>
    </source>
</evidence>
<keyword evidence="5 10" id="KW-1133">Transmembrane helix</keyword>
<dbReference type="PANTHER" id="PTHR11351">
    <property type="entry name" value="ACYL-COA DESATURASE"/>
    <property type="match status" value="1"/>
</dbReference>
<dbReference type="GO" id="GO:0016717">
    <property type="term" value="F:oxidoreductase activity, acting on paired donors, with oxidation of a pair of donors resulting in the reduction of molecular oxygen to two molecules of water"/>
    <property type="evidence" value="ECO:0007669"/>
    <property type="project" value="InterPro"/>
</dbReference>
<evidence type="ECO:0000313" key="12">
    <source>
        <dbReference type="EMBL" id="MTW11122.1"/>
    </source>
</evidence>
<dbReference type="EMBL" id="WNKX01000007">
    <property type="protein sequence ID" value="MTW11122.1"/>
    <property type="molecule type" value="Genomic_DNA"/>
</dbReference>
<keyword evidence="13" id="KW-1185">Reference proteome</keyword>